<dbReference type="PANTHER" id="PTHR43725">
    <property type="entry name" value="UDP-GLUCOSE 4-EPIMERASE"/>
    <property type="match status" value="1"/>
</dbReference>
<keyword evidence="7" id="KW-0413">Isomerase</keyword>
<feature type="non-terminal residue" evidence="9">
    <location>
        <position position="108"/>
    </location>
</feature>
<dbReference type="GO" id="GO:0006012">
    <property type="term" value="P:galactose metabolic process"/>
    <property type="evidence" value="ECO:0007669"/>
    <property type="project" value="UniProtKB-KW"/>
</dbReference>
<dbReference type="Proteomes" id="UP001529510">
    <property type="component" value="Unassembled WGS sequence"/>
</dbReference>
<keyword evidence="5" id="KW-0520">NAD</keyword>
<evidence type="ECO:0000256" key="7">
    <source>
        <dbReference type="ARBA" id="ARBA00023235"/>
    </source>
</evidence>
<dbReference type="EC" id="5.1.3.2" evidence="4"/>
<protein>
    <recommendedName>
        <fullName evidence="4">UDP-glucose 4-epimerase</fullName>
        <ecNumber evidence="4">5.1.3.2</ecNumber>
    </recommendedName>
</protein>
<evidence type="ECO:0000256" key="4">
    <source>
        <dbReference type="ARBA" id="ARBA00013189"/>
    </source>
</evidence>
<dbReference type="SUPFAM" id="SSF51735">
    <property type="entry name" value="NAD(P)-binding Rossmann-fold domains"/>
    <property type="match status" value="1"/>
</dbReference>
<keyword evidence="10" id="KW-1185">Reference proteome</keyword>
<evidence type="ECO:0000259" key="8">
    <source>
        <dbReference type="Pfam" id="PF01370"/>
    </source>
</evidence>
<proteinExistence type="predicted"/>
<dbReference type="AlphaFoldDB" id="A0ABD0PAM7"/>
<comment type="pathway">
    <text evidence="3">Carbohydrate metabolism; galactose metabolism.</text>
</comment>
<comment type="caution">
    <text evidence="9">The sequence shown here is derived from an EMBL/GenBank/DDBJ whole genome shotgun (WGS) entry which is preliminary data.</text>
</comment>
<feature type="non-terminal residue" evidence="9">
    <location>
        <position position="1"/>
    </location>
</feature>
<dbReference type="InterPro" id="IPR036291">
    <property type="entry name" value="NAD(P)-bd_dom_sf"/>
</dbReference>
<accession>A0ABD0PAM7</accession>
<keyword evidence="6" id="KW-0299">Galactose metabolism</keyword>
<evidence type="ECO:0000313" key="9">
    <source>
        <dbReference type="EMBL" id="KAL0170011.1"/>
    </source>
</evidence>
<evidence type="ECO:0000256" key="6">
    <source>
        <dbReference type="ARBA" id="ARBA00023144"/>
    </source>
</evidence>
<organism evidence="9 10">
    <name type="scientific">Cirrhinus mrigala</name>
    <name type="common">Mrigala</name>
    <dbReference type="NCBI Taxonomy" id="683832"/>
    <lineage>
        <taxon>Eukaryota</taxon>
        <taxon>Metazoa</taxon>
        <taxon>Chordata</taxon>
        <taxon>Craniata</taxon>
        <taxon>Vertebrata</taxon>
        <taxon>Euteleostomi</taxon>
        <taxon>Actinopterygii</taxon>
        <taxon>Neopterygii</taxon>
        <taxon>Teleostei</taxon>
        <taxon>Ostariophysi</taxon>
        <taxon>Cypriniformes</taxon>
        <taxon>Cyprinidae</taxon>
        <taxon>Labeoninae</taxon>
        <taxon>Labeonini</taxon>
        <taxon>Cirrhinus</taxon>
    </lineage>
</organism>
<comment type="catalytic activity">
    <reaction evidence="1">
        <text>UDP-alpha-D-glucose = UDP-alpha-D-galactose</text>
        <dbReference type="Rhea" id="RHEA:22168"/>
        <dbReference type="ChEBI" id="CHEBI:58885"/>
        <dbReference type="ChEBI" id="CHEBI:66914"/>
        <dbReference type="EC" id="5.1.3.2"/>
    </reaction>
</comment>
<dbReference type="Pfam" id="PF01370">
    <property type="entry name" value="Epimerase"/>
    <property type="match status" value="1"/>
</dbReference>
<sequence length="108" mass="12009">SHGVHNLVFSSSATVYGDPQKLPIDEQHPVGGCTNPYGKTKYFIEEMIRDQCTAEKVADHPFTTLLTVWEDWNAVLLRYFNPIGAHISGQIGEDPQGIPNNLLPYVAQ</sequence>
<dbReference type="InterPro" id="IPR001509">
    <property type="entry name" value="Epimerase_deHydtase"/>
</dbReference>
<gene>
    <name evidence="9" type="ORF">M9458_034607</name>
</gene>
<dbReference type="Gene3D" id="3.40.50.720">
    <property type="entry name" value="NAD(P)-binding Rossmann-like Domain"/>
    <property type="match status" value="1"/>
</dbReference>
<dbReference type="GO" id="GO:0003978">
    <property type="term" value="F:UDP-glucose 4-epimerase activity"/>
    <property type="evidence" value="ECO:0007669"/>
    <property type="project" value="UniProtKB-EC"/>
</dbReference>
<evidence type="ECO:0000313" key="10">
    <source>
        <dbReference type="Proteomes" id="UP001529510"/>
    </source>
</evidence>
<evidence type="ECO:0000256" key="1">
    <source>
        <dbReference type="ARBA" id="ARBA00000083"/>
    </source>
</evidence>
<comment type="cofactor">
    <cofactor evidence="2">
        <name>NAD(+)</name>
        <dbReference type="ChEBI" id="CHEBI:57540"/>
    </cofactor>
</comment>
<evidence type="ECO:0000256" key="5">
    <source>
        <dbReference type="ARBA" id="ARBA00023027"/>
    </source>
</evidence>
<reference evidence="9 10" key="1">
    <citation type="submission" date="2024-05" db="EMBL/GenBank/DDBJ databases">
        <title>Genome sequencing and assembly of Indian major carp, Cirrhinus mrigala (Hamilton, 1822).</title>
        <authorList>
            <person name="Mohindra V."/>
            <person name="Chowdhury L.M."/>
            <person name="Lal K."/>
            <person name="Jena J.K."/>
        </authorList>
    </citation>
    <scope>NUCLEOTIDE SEQUENCE [LARGE SCALE GENOMIC DNA]</scope>
    <source>
        <strain evidence="9">CM1030</strain>
        <tissue evidence="9">Blood</tissue>
    </source>
</reference>
<feature type="domain" description="NAD-dependent epimerase/dehydratase" evidence="8">
    <location>
        <begin position="2"/>
        <end position="105"/>
    </location>
</feature>
<name>A0ABD0PAM7_CIRMR</name>
<dbReference type="PANTHER" id="PTHR43725:SF47">
    <property type="entry name" value="UDP-GLUCOSE 4-EPIMERASE"/>
    <property type="match status" value="1"/>
</dbReference>
<dbReference type="EMBL" id="JAMKFB020000017">
    <property type="protein sequence ID" value="KAL0170011.1"/>
    <property type="molecule type" value="Genomic_DNA"/>
</dbReference>
<evidence type="ECO:0000256" key="3">
    <source>
        <dbReference type="ARBA" id="ARBA00004947"/>
    </source>
</evidence>
<keyword evidence="6" id="KW-0119">Carbohydrate metabolism</keyword>
<evidence type="ECO:0000256" key="2">
    <source>
        <dbReference type="ARBA" id="ARBA00001911"/>
    </source>
</evidence>
<dbReference type="Gene3D" id="3.90.25.10">
    <property type="entry name" value="UDP-galactose 4-epimerase, domain 1"/>
    <property type="match status" value="1"/>
</dbReference>